<dbReference type="Gene3D" id="3.30.870.10">
    <property type="entry name" value="Endonuclease Chain A"/>
    <property type="match status" value="1"/>
</dbReference>
<dbReference type="AlphaFoldDB" id="A0A2U2DVB8"/>
<evidence type="ECO:0000313" key="2">
    <source>
        <dbReference type="EMBL" id="PWE57273.1"/>
    </source>
</evidence>
<sequence length="445" mass="50300">MKLLNGDDLRKELKSALKKATSARFCVAYWGKGAIKTLAARKGKVEVICDLLSGGTNPYEIIEMRKAGVAVKHLASLHAKFAVVGEWAYVGSSNISANGLGQEGQQSSGLIELNCAFTDRAVVASLNERWEKLDSAAVLIDNKMLNTAIENWKVRQLASLKTNKKNATLGVNQLPKSTHVAIYRHADKREVARMDAMLQKMRNEAQPEKQLLFDDIDLFSDWQDLPEGVPLICFAMSSEQGLEYEGIWVRIDDPSFKVPGRTKDRYQVAQRQPYKISSKTIQVIETCAKNWEGLKRAWDNGGAVALIEEIIPPEKYSKLEAFGAFGAEFSNIRWSWSGRSRDQNTVALTFWLDQWDENSRIYDDTGWGNDQKIVDRNGNKERRENIKWAIDHLDGIVRIVMAEAKNPNASPKEALRYWPDRSRLMRIVYFNQKTGEFKAEAVAQP</sequence>
<name>A0A2U2DVB8_9HYPH</name>
<proteinExistence type="predicted"/>
<feature type="domain" description="Phospholipase D-like" evidence="1">
    <location>
        <begin position="22"/>
        <end position="128"/>
    </location>
</feature>
<dbReference type="SUPFAM" id="SSF56024">
    <property type="entry name" value="Phospholipase D/nuclease"/>
    <property type="match status" value="1"/>
</dbReference>
<evidence type="ECO:0000313" key="3">
    <source>
        <dbReference type="Proteomes" id="UP000245252"/>
    </source>
</evidence>
<dbReference type="InterPro" id="IPR025202">
    <property type="entry name" value="PLD-like_dom"/>
</dbReference>
<dbReference type="CDD" id="cd09117">
    <property type="entry name" value="PLDc_Bfil_DEXD_like"/>
    <property type="match status" value="1"/>
</dbReference>
<dbReference type="Proteomes" id="UP000245252">
    <property type="component" value="Unassembled WGS sequence"/>
</dbReference>
<dbReference type="Pfam" id="PF13091">
    <property type="entry name" value="PLDc_2"/>
    <property type="match status" value="1"/>
</dbReference>
<organism evidence="2 3">
    <name type="scientific">Metarhizobium album</name>
    <dbReference type="NCBI Taxonomy" id="2182425"/>
    <lineage>
        <taxon>Bacteria</taxon>
        <taxon>Pseudomonadati</taxon>
        <taxon>Pseudomonadota</taxon>
        <taxon>Alphaproteobacteria</taxon>
        <taxon>Hyphomicrobiales</taxon>
        <taxon>Rhizobiaceae</taxon>
        <taxon>Metarhizobium</taxon>
    </lineage>
</organism>
<keyword evidence="3" id="KW-1185">Reference proteome</keyword>
<gene>
    <name evidence="2" type="ORF">DEM27_06450</name>
</gene>
<protein>
    <recommendedName>
        <fullName evidence="1">Phospholipase D-like domain-containing protein</fullName>
    </recommendedName>
</protein>
<dbReference type="RefSeq" id="WP_109457377.1">
    <property type="nucleotide sequence ID" value="NZ_QFBC01000002.1"/>
</dbReference>
<dbReference type="EMBL" id="QFBC01000002">
    <property type="protein sequence ID" value="PWE57273.1"/>
    <property type="molecule type" value="Genomic_DNA"/>
</dbReference>
<comment type="caution">
    <text evidence="2">The sequence shown here is derived from an EMBL/GenBank/DDBJ whole genome shotgun (WGS) entry which is preliminary data.</text>
</comment>
<dbReference type="OrthoDB" id="7605423at2"/>
<accession>A0A2U2DVB8</accession>
<evidence type="ECO:0000259" key="1">
    <source>
        <dbReference type="Pfam" id="PF13091"/>
    </source>
</evidence>
<reference evidence="2 3" key="1">
    <citation type="submission" date="2018-05" db="EMBL/GenBank/DDBJ databases">
        <title>The draft genome of strain NS-104.</title>
        <authorList>
            <person name="Hang P."/>
            <person name="Jiang J."/>
        </authorList>
    </citation>
    <scope>NUCLEOTIDE SEQUENCE [LARGE SCALE GENOMIC DNA]</scope>
    <source>
        <strain evidence="2 3">NS-104</strain>
    </source>
</reference>